<accession>A0ABP7ER53</accession>
<reference evidence="3" key="1">
    <citation type="journal article" date="2019" name="Int. J. Syst. Evol. Microbiol.">
        <title>The Global Catalogue of Microorganisms (GCM) 10K type strain sequencing project: providing services to taxonomists for standard genome sequencing and annotation.</title>
        <authorList>
            <consortium name="The Broad Institute Genomics Platform"/>
            <consortium name="The Broad Institute Genome Sequencing Center for Infectious Disease"/>
            <person name="Wu L."/>
            <person name="Ma J."/>
        </authorList>
    </citation>
    <scope>NUCLEOTIDE SEQUENCE [LARGE SCALE GENOMIC DNA]</scope>
    <source>
        <strain evidence="3">JCM 16981</strain>
    </source>
</reference>
<comment type="caution">
    <text evidence="2">The sequence shown here is derived from an EMBL/GenBank/DDBJ whole genome shotgun (WGS) entry which is preliminary data.</text>
</comment>
<keyword evidence="1" id="KW-0175">Coiled coil</keyword>
<gene>
    <name evidence="2" type="ORF">GCM10022378_11430</name>
</gene>
<dbReference type="EMBL" id="BAABCK010000021">
    <property type="protein sequence ID" value="GAA3723064.1"/>
    <property type="molecule type" value="Genomic_DNA"/>
</dbReference>
<evidence type="ECO:0000313" key="2">
    <source>
        <dbReference type="EMBL" id="GAA3723064.1"/>
    </source>
</evidence>
<evidence type="ECO:0000256" key="1">
    <source>
        <dbReference type="SAM" id="Coils"/>
    </source>
</evidence>
<proteinExistence type="predicted"/>
<sequence length="103" mass="12081">MHYNHHCNGTCGERLDAQATTIRRENLLKNKWRKKYHELLIEKTHLAIKAGKQVAQLQREKRELTALVNKLGEENKRLKCSYTKAAARSDANWDGGKRRERVR</sequence>
<protein>
    <recommendedName>
        <fullName evidence="4">BZIP domain-containing protein</fullName>
    </recommendedName>
</protein>
<organism evidence="2 3">
    <name type="scientific">Salinicoccus jeotgali</name>
    <dbReference type="NCBI Taxonomy" id="381634"/>
    <lineage>
        <taxon>Bacteria</taxon>
        <taxon>Bacillati</taxon>
        <taxon>Bacillota</taxon>
        <taxon>Bacilli</taxon>
        <taxon>Bacillales</taxon>
        <taxon>Staphylococcaceae</taxon>
        <taxon>Salinicoccus</taxon>
    </lineage>
</organism>
<keyword evidence="3" id="KW-1185">Reference proteome</keyword>
<feature type="coiled-coil region" evidence="1">
    <location>
        <begin position="47"/>
        <end position="81"/>
    </location>
</feature>
<name>A0ABP7ER53_9STAP</name>
<evidence type="ECO:0000313" key="3">
    <source>
        <dbReference type="Proteomes" id="UP001500920"/>
    </source>
</evidence>
<evidence type="ECO:0008006" key="4">
    <source>
        <dbReference type="Google" id="ProtNLM"/>
    </source>
</evidence>
<dbReference type="Proteomes" id="UP001500920">
    <property type="component" value="Unassembled WGS sequence"/>
</dbReference>
<dbReference type="RefSeq" id="WP_344702309.1">
    <property type="nucleotide sequence ID" value="NZ_BAABCK010000021.1"/>
</dbReference>